<gene>
    <name evidence="1" type="ORF">HDF25_001377</name>
</gene>
<reference evidence="1 2" key="1">
    <citation type="submission" date="2020-08" db="EMBL/GenBank/DDBJ databases">
        <title>Genomic Encyclopedia of Type Strains, Phase IV (KMG-V): Genome sequencing to study the core and pangenomes of soil and plant-associated prokaryotes.</title>
        <authorList>
            <person name="Whitman W."/>
        </authorList>
    </citation>
    <scope>NUCLEOTIDE SEQUENCE [LARGE SCALE GENOMIC DNA]</scope>
    <source>
        <strain evidence="1 2">M2T3</strain>
    </source>
</reference>
<proteinExistence type="predicted"/>
<dbReference type="AlphaFoldDB" id="A0A7X0J1A1"/>
<accession>A0A7X0J1A1</accession>
<organism evidence="1 2">
    <name type="scientific">Pedobacter cryoconitis</name>
    <dbReference type="NCBI Taxonomy" id="188932"/>
    <lineage>
        <taxon>Bacteria</taxon>
        <taxon>Pseudomonadati</taxon>
        <taxon>Bacteroidota</taxon>
        <taxon>Sphingobacteriia</taxon>
        <taxon>Sphingobacteriales</taxon>
        <taxon>Sphingobacteriaceae</taxon>
        <taxon>Pedobacter</taxon>
    </lineage>
</organism>
<name>A0A7X0J1A1_9SPHI</name>
<dbReference type="Pfam" id="PF13176">
    <property type="entry name" value="TPR_7"/>
    <property type="match status" value="1"/>
</dbReference>
<dbReference type="EMBL" id="JACHCC010000003">
    <property type="protein sequence ID" value="MBB6499236.1"/>
    <property type="molecule type" value="Genomic_DNA"/>
</dbReference>
<comment type="caution">
    <text evidence="1">The sequence shown here is derived from an EMBL/GenBank/DDBJ whole genome shotgun (WGS) entry which is preliminary data.</text>
</comment>
<evidence type="ECO:0000313" key="1">
    <source>
        <dbReference type="EMBL" id="MBB6499236.1"/>
    </source>
</evidence>
<sequence length="341" mass="39209">METLNDFIGFLTNTSPDNDAANQTSREFNGIFSFLLGQQDKENSSGSQTHRSIDIYLNAVIACRKDDFATSERLLDEADTLLDNLPEQQVLPRLFKLSAWGNYYYKVGRWEEAIALLKKGLYISAELERNGYPILIFRRIEQIQNIARIYHKMGDLESAADLLKNAIVFLYSGKAEGLIIEDWDYKLVQDVRMVQENTLDSVFNQLVALNTVLMYDPKFNNEYFYSRYFKLFLAEMPADVYNRVILYNWMFVKSSYFNEGEAAYFDNLKSFFGDNEVSSYYDSLKINLLEEVAKGINTDFKENDSATIAKLQDYAGKYLKDAFGKSAKIAFARTILLKAAV</sequence>
<dbReference type="InterPro" id="IPR011990">
    <property type="entry name" value="TPR-like_helical_dom_sf"/>
</dbReference>
<dbReference type="Gene3D" id="1.25.40.10">
    <property type="entry name" value="Tetratricopeptide repeat domain"/>
    <property type="match status" value="1"/>
</dbReference>
<protein>
    <submittedName>
        <fullName evidence="1">Tetratricopeptide (TPR) repeat protein</fullName>
    </submittedName>
</protein>
<dbReference type="RefSeq" id="WP_184623972.1">
    <property type="nucleotide sequence ID" value="NZ_JACHCC010000003.1"/>
</dbReference>
<dbReference type="SUPFAM" id="SSF48452">
    <property type="entry name" value="TPR-like"/>
    <property type="match status" value="1"/>
</dbReference>
<evidence type="ECO:0000313" key="2">
    <source>
        <dbReference type="Proteomes" id="UP000521017"/>
    </source>
</evidence>
<dbReference type="InterPro" id="IPR019734">
    <property type="entry name" value="TPR_rpt"/>
</dbReference>
<dbReference type="Proteomes" id="UP000521017">
    <property type="component" value="Unassembled WGS sequence"/>
</dbReference>